<evidence type="ECO:0000313" key="2">
    <source>
        <dbReference type="Proteomes" id="UP000002498"/>
    </source>
</evidence>
<proteinExistence type="predicted"/>
<protein>
    <submittedName>
        <fullName evidence="1">Fungal transcriptional regulatory protein</fullName>
    </submittedName>
</protein>
<accession>A0A0B2XGT4</accession>
<name>A0A0B2XGT4_METRA</name>
<keyword evidence="2" id="KW-1185">Reference proteome</keyword>
<dbReference type="Proteomes" id="UP000002498">
    <property type="component" value="Unassembled WGS sequence"/>
</dbReference>
<organism evidence="1 2">
    <name type="scientific">Metarhizium robertsii (strain ARSEF 23 / ATCC MYA-3075)</name>
    <name type="common">Metarhizium anisopliae (strain ARSEF 23)</name>
    <dbReference type="NCBI Taxonomy" id="655844"/>
    <lineage>
        <taxon>Eukaryota</taxon>
        <taxon>Fungi</taxon>
        <taxon>Dikarya</taxon>
        <taxon>Ascomycota</taxon>
        <taxon>Pezizomycotina</taxon>
        <taxon>Sordariomycetes</taxon>
        <taxon>Hypocreomycetidae</taxon>
        <taxon>Hypocreales</taxon>
        <taxon>Clavicipitaceae</taxon>
        <taxon>Metarhizium</taxon>
    </lineage>
</organism>
<dbReference type="KEGG" id="maj:MAA_11608"/>
<reference evidence="1 2" key="2">
    <citation type="journal article" date="2014" name="Proc. Natl. Acad. Sci. U.S.A.">
        <title>Trajectory and genomic determinants of fungal-pathogen speciation and host adaptation.</title>
        <authorList>
            <person name="Hu X."/>
            <person name="Xiao G."/>
            <person name="Zheng P."/>
            <person name="Shang Y."/>
            <person name="Su Y."/>
            <person name="Zhang X."/>
            <person name="Liu X."/>
            <person name="Zhan S."/>
            <person name="St Leger R.J."/>
            <person name="Wang C."/>
        </authorList>
    </citation>
    <scope>GENOME REANNOTATION</scope>
    <source>
        <strain evidence="2">ARSEF 23 / ATCC MYA-3075</strain>
    </source>
</reference>
<evidence type="ECO:0000313" key="1">
    <source>
        <dbReference type="EMBL" id="KHO10762.1"/>
    </source>
</evidence>
<dbReference type="HOGENOM" id="CLU_2441325_0_0_1"/>
<reference evidence="1 2" key="1">
    <citation type="journal article" date="2011" name="PLoS Genet.">
        <title>Genome sequencing and comparative transcriptomics of the model entomopathogenic fungi Metarhizium anisopliae and M. acridum.</title>
        <authorList>
            <person name="Gao Q."/>
            <person name="Jin K."/>
            <person name="Ying S.H."/>
            <person name="Zhang Y."/>
            <person name="Xiao G."/>
            <person name="Shang Y."/>
            <person name="Duan Z."/>
            <person name="Hu X."/>
            <person name="Xie X.Q."/>
            <person name="Zhou G."/>
            <person name="Peng G."/>
            <person name="Luo Z."/>
            <person name="Huang W."/>
            <person name="Wang B."/>
            <person name="Fang W."/>
            <person name="Wang S."/>
            <person name="Zhong Y."/>
            <person name="Ma L.J."/>
            <person name="St Leger R.J."/>
            <person name="Zhao G.P."/>
            <person name="Pei Y."/>
            <person name="Feng M.G."/>
            <person name="Xia Y."/>
            <person name="Wang C."/>
        </authorList>
    </citation>
    <scope>NUCLEOTIDE SEQUENCE [LARGE SCALE GENOMIC DNA]</scope>
    <source>
        <strain evidence="2">ARSEF 23 / ATCC MYA-3075</strain>
    </source>
</reference>
<comment type="caution">
    <text evidence="1">The sequence shown here is derived from an EMBL/GenBank/DDBJ whole genome shotgun (WGS) entry which is preliminary data.</text>
</comment>
<dbReference type="RefSeq" id="XP_011410825.1">
    <property type="nucleotide sequence ID" value="XM_011412523.1"/>
</dbReference>
<dbReference type="GeneID" id="23633056"/>
<gene>
    <name evidence="1" type="ORF">MAA_11608</name>
</gene>
<dbReference type="AlphaFoldDB" id="A0A0B2XGT4"/>
<sequence>MIALKSWKKSERVRWDGNKHSPEETAGLFGLGALSWLNPLSLAGYKKRLALEDLYRLDCNLASEHLQVNHPPVSTVCAVALGNVTVWPER</sequence>
<dbReference type="EMBL" id="ADNJ02000011">
    <property type="protein sequence ID" value="KHO10762.1"/>
    <property type="molecule type" value="Genomic_DNA"/>
</dbReference>